<evidence type="ECO:0000313" key="1">
    <source>
        <dbReference type="EMBL" id="KAK9104917.1"/>
    </source>
</evidence>
<reference evidence="1 2" key="1">
    <citation type="submission" date="2024-01" db="EMBL/GenBank/DDBJ databases">
        <title>Genome assemblies of Stephania.</title>
        <authorList>
            <person name="Yang L."/>
        </authorList>
    </citation>
    <scope>NUCLEOTIDE SEQUENCE [LARGE SCALE GENOMIC DNA]</scope>
    <source>
        <strain evidence="1">JXDWG</strain>
        <tissue evidence="1">Leaf</tissue>
    </source>
</reference>
<evidence type="ECO:0000313" key="2">
    <source>
        <dbReference type="Proteomes" id="UP001419268"/>
    </source>
</evidence>
<accession>A0AAP0F6Q7</accession>
<organism evidence="1 2">
    <name type="scientific">Stephania cephalantha</name>
    <dbReference type="NCBI Taxonomy" id="152367"/>
    <lineage>
        <taxon>Eukaryota</taxon>
        <taxon>Viridiplantae</taxon>
        <taxon>Streptophyta</taxon>
        <taxon>Embryophyta</taxon>
        <taxon>Tracheophyta</taxon>
        <taxon>Spermatophyta</taxon>
        <taxon>Magnoliopsida</taxon>
        <taxon>Ranunculales</taxon>
        <taxon>Menispermaceae</taxon>
        <taxon>Menispermoideae</taxon>
        <taxon>Cissampelideae</taxon>
        <taxon>Stephania</taxon>
    </lineage>
</organism>
<protein>
    <submittedName>
        <fullName evidence="1">Uncharacterized protein</fullName>
    </submittedName>
</protein>
<gene>
    <name evidence="1" type="ORF">Scep_021761</name>
</gene>
<name>A0AAP0F6Q7_9MAGN</name>
<dbReference type="AlphaFoldDB" id="A0AAP0F6Q7"/>
<keyword evidence="2" id="KW-1185">Reference proteome</keyword>
<sequence>MPIVFKYTPESNWFSETSKSENNNRTCSIACTPSNNSLGVLTSLKTKIVHTYNNQ</sequence>
<comment type="caution">
    <text evidence="1">The sequence shown here is derived from an EMBL/GenBank/DDBJ whole genome shotgun (WGS) entry which is preliminary data.</text>
</comment>
<proteinExistence type="predicted"/>
<dbReference type="Proteomes" id="UP001419268">
    <property type="component" value="Unassembled WGS sequence"/>
</dbReference>
<dbReference type="EMBL" id="JBBNAG010000009">
    <property type="protein sequence ID" value="KAK9104917.1"/>
    <property type="molecule type" value="Genomic_DNA"/>
</dbReference>